<dbReference type="EMBL" id="WJJP01000570">
    <property type="protein sequence ID" value="MBD3326380.1"/>
    <property type="molecule type" value="Genomic_DNA"/>
</dbReference>
<comment type="caution">
    <text evidence="1">The sequence shown here is derived from an EMBL/GenBank/DDBJ whole genome shotgun (WGS) entry which is preliminary data.</text>
</comment>
<gene>
    <name evidence="1" type="ORF">GF339_17480</name>
</gene>
<organism evidence="1 2">
    <name type="scientific">candidate division KSB3 bacterium</name>
    <dbReference type="NCBI Taxonomy" id="2044937"/>
    <lineage>
        <taxon>Bacteria</taxon>
        <taxon>candidate division KSB3</taxon>
    </lineage>
</organism>
<sequence>MTTKAVNTTTTQHKDRTDNADTQEIEAYLKTVSDETLIGDDQGSASPLTVPHEYQSALTTFESPLMEYIRNLKVKITFIPKEISFISSIYSLTSGDIINIIDPDLGHTVKTKLFDLLRPLVENTTSTDSAAPRNHQQNVTQILNRCYLVLFSNFSQMQAAII</sequence>
<name>A0A9D5JYC6_9BACT</name>
<evidence type="ECO:0000313" key="2">
    <source>
        <dbReference type="Proteomes" id="UP000649604"/>
    </source>
</evidence>
<proteinExistence type="predicted"/>
<protein>
    <submittedName>
        <fullName evidence="1">Uncharacterized protein</fullName>
    </submittedName>
</protein>
<feature type="non-terminal residue" evidence="1">
    <location>
        <position position="162"/>
    </location>
</feature>
<accession>A0A9D5JYC6</accession>
<evidence type="ECO:0000313" key="1">
    <source>
        <dbReference type="EMBL" id="MBD3326380.1"/>
    </source>
</evidence>
<dbReference type="AlphaFoldDB" id="A0A9D5JYC6"/>
<reference evidence="1" key="1">
    <citation type="submission" date="2019-11" db="EMBL/GenBank/DDBJ databases">
        <title>Microbial mats filling the niche in hypersaline microbial mats.</title>
        <authorList>
            <person name="Wong H.L."/>
            <person name="Macleod F.I."/>
            <person name="White R.A. III"/>
            <person name="Burns B.P."/>
        </authorList>
    </citation>
    <scope>NUCLEOTIDE SEQUENCE</scope>
    <source>
        <strain evidence="1">Rbin_158</strain>
    </source>
</reference>
<dbReference type="Proteomes" id="UP000649604">
    <property type="component" value="Unassembled WGS sequence"/>
</dbReference>